<dbReference type="EMBL" id="PXOA01000682">
    <property type="protein sequence ID" value="RFU73226.1"/>
    <property type="molecule type" value="Genomic_DNA"/>
</dbReference>
<dbReference type="Proteomes" id="UP000266272">
    <property type="component" value="Unassembled WGS sequence"/>
</dbReference>
<feature type="compositionally biased region" description="Basic and acidic residues" evidence="1">
    <location>
        <begin position="33"/>
        <end position="86"/>
    </location>
</feature>
<evidence type="ECO:0000313" key="2">
    <source>
        <dbReference type="EMBL" id="RFU73226.1"/>
    </source>
</evidence>
<accession>A0A395NAV0</accession>
<name>A0A395NAV0_TRIAR</name>
<reference evidence="2 3" key="1">
    <citation type="journal article" date="2018" name="PLoS Pathog.">
        <title>Evolution of structural diversity of trichothecenes, a family of toxins produced by plant pathogenic and entomopathogenic fungi.</title>
        <authorList>
            <person name="Proctor R.H."/>
            <person name="McCormick S.P."/>
            <person name="Kim H.S."/>
            <person name="Cardoza R.E."/>
            <person name="Stanley A.M."/>
            <person name="Lindo L."/>
            <person name="Kelly A."/>
            <person name="Brown D.W."/>
            <person name="Lee T."/>
            <person name="Vaughan M.M."/>
            <person name="Alexander N.J."/>
            <person name="Busman M."/>
            <person name="Gutierrez S."/>
        </authorList>
    </citation>
    <scope>NUCLEOTIDE SEQUENCE [LARGE SCALE GENOMIC DNA]</scope>
    <source>
        <strain evidence="2 3">IBT 40837</strain>
    </source>
</reference>
<dbReference type="OrthoDB" id="4900573at2759"/>
<dbReference type="AlphaFoldDB" id="A0A395NAV0"/>
<keyword evidence="3" id="KW-1185">Reference proteome</keyword>
<feature type="region of interest" description="Disordered" evidence="1">
    <location>
        <begin position="1"/>
        <end position="140"/>
    </location>
</feature>
<protein>
    <submittedName>
        <fullName evidence="2">Uncharacterized protein</fullName>
    </submittedName>
</protein>
<feature type="compositionally biased region" description="Low complexity" evidence="1">
    <location>
        <begin position="107"/>
        <end position="118"/>
    </location>
</feature>
<evidence type="ECO:0000313" key="3">
    <source>
        <dbReference type="Proteomes" id="UP000266272"/>
    </source>
</evidence>
<evidence type="ECO:0000256" key="1">
    <source>
        <dbReference type="SAM" id="MobiDB-lite"/>
    </source>
</evidence>
<sequence>MPSSRRDYPSSMYPECGSSYGGSYGGNSSRDGYPARRNNDRYRGYDDYTRSRDRRHEERGLGRERHSRDVYTDKRDHYHNHSRDRNNNNSDGKNSNHRNNKDKNKDNSTSGRRSSSISATVLEKFLPPDFRPSQADPEARHHRLTKEKECEGFDWTPGVVLALVGATALFSVERSLIKRQKKDYIE</sequence>
<gene>
    <name evidence="2" type="ORF">TARUN_9028</name>
</gene>
<comment type="caution">
    <text evidence="2">The sequence shown here is derived from an EMBL/GenBank/DDBJ whole genome shotgun (WGS) entry which is preliminary data.</text>
</comment>
<organism evidence="2 3">
    <name type="scientific">Trichoderma arundinaceum</name>
    <dbReference type="NCBI Taxonomy" id="490622"/>
    <lineage>
        <taxon>Eukaryota</taxon>
        <taxon>Fungi</taxon>
        <taxon>Dikarya</taxon>
        <taxon>Ascomycota</taxon>
        <taxon>Pezizomycotina</taxon>
        <taxon>Sordariomycetes</taxon>
        <taxon>Hypocreomycetidae</taxon>
        <taxon>Hypocreales</taxon>
        <taxon>Hypocreaceae</taxon>
        <taxon>Trichoderma</taxon>
    </lineage>
</organism>
<proteinExistence type="predicted"/>